<protein>
    <recommendedName>
        <fullName evidence="7">ATP synthase subunit delta</fullName>
    </recommendedName>
    <alternativeName>
        <fullName evidence="7">ATP synthase F(1) sector subunit delta</fullName>
    </alternativeName>
    <alternativeName>
        <fullName evidence="7">F-type ATPase subunit delta</fullName>
        <shortName evidence="7">F-ATPase subunit delta</shortName>
    </alternativeName>
</protein>
<dbReference type="GO" id="GO:0005886">
    <property type="term" value="C:plasma membrane"/>
    <property type="evidence" value="ECO:0007669"/>
    <property type="project" value="UniProtKB-SubCell"/>
</dbReference>
<keyword evidence="6 7" id="KW-0066">ATP synthesis</keyword>
<sequence>MHQRFLKSFAEAAYGAAHGKSRTEIDAVARRVLEFLKARRLLKLMPAVLSALADTDRRARGVLRATVESRYPLTAGEQAEIRSLLEKRFNSKIELEKQIHPELVGGFRIRCGDTVLDGTVRENIKQLMRHLEASYVIRPAH</sequence>
<keyword evidence="3 7" id="KW-0375">Hydrogen ion transport</keyword>
<evidence type="ECO:0000256" key="4">
    <source>
        <dbReference type="ARBA" id="ARBA00023065"/>
    </source>
</evidence>
<dbReference type="Pfam" id="PF00213">
    <property type="entry name" value="OSCP"/>
    <property type="match status" value="1"/>
</dbReference>
<comment type="function">
    <text evidence="7">F(1)F(0) ATP synthase produces ATP from ADP in the presence of a proton or sodium gradient. F-type ATPases consist of two structural domains, F(1) containing the extramembraneous catalytic core and F(0) containing the membrane proton channel, linked together by a central stalk and a peripheral stalk. During catalysis, ATP synthesis in the catalytic domain of F(1) is coupled via a rotary mechanism of the central stalk subunits to proton translocation.</text>
</comment>
<evidence type="ECO:0000256" key="6">
    <source>
        <dbReference type="ARBA" id="ARBA00023310"/>
    </source>
</evidence>
<dbReference type="Proteomes" id="UP000178248">
    <property type="component" value="Unassembled WGS sequence"/>
</dbReference>
<dbReference type="HAMAP" id="MF_01416">
    <property type="entry name" value="ATP_synth_delta_bact"/>
    <property type="match status" value="1"/>
</dbReference>
<organism evidence="8 9">
    <name type="scientific">Candidatus Komeilibacteria bacterium RIFCSPLOWO2_01_FULL_52_15</name>
    <dbReference type="NCBI Taxonomy" id="1798551"/>
    <lineage>
        <taxon>Bacteria</taxon>
        <taxon>Candidatus Komeiliibacteriota</taxon>
    </lineage>
</organism>
<comment type="similarity">
    <text evidence="7">Belongs to the ATPase delta chain family.</text>
</comment>
<comment type="subcellular location">
    <subcellularLocation>
        <location evidence="7">Cell membrane</location>
        <topology evidence="7">Peripheral membrane protein</topology>
    </subcellularLocation>
    <subcellularLocation>
        <location evidence="1">Membrane</location>
    </subcellularLocation>
</comment>
<dbReference type="InterPro" id="IPR000711">
    <property type="entry name" value="ATPase_OSCP/dsu"/>
</dbReference>
<name>A0A1G2BMF4_9BACT</name>
<keyword evidence="4 7" id="KW-0406">Ion transport</keyword>
<evidence type="ECO:0000256" key="5">
    <source>
        <dbReference type="ARBA" id="ARBA00023136"/>
    </source>
</evidence>
<evidence type="ECO:0000256" key="3">
    <source>
        <dbReference type="ARBA" id="ARBA00022781"/>
    </source>
</evidence>
<proteinExistence type="inferred from homology"/>
<accession>A0A1G2BMF4</accession>
<evidence type="ECO:0000313" key="8">
    <source>
        <dbReference type="EMBL" id="OGY90333.1"/>
    </source>
</evidence>
<dbReference type="GO" id="GO:0046933">
    <property type="term" value="F:proton-transporting ATP synthase activity, rotational mechanism"/>
    <property type="evidence" value="ECO:0007669"/>
    <property type="project" value="UniProtKB-UniRule"/>
</dbReference>
<dbReference type="NCBIfam" id="TIGR01145">
    <property type="entry name" value="ATP_synt_delta"/>
    <property type="match status" value="1"/>
</dbReference>
<gene>
    <name evidence="7" type="primary">atpH</name>
    <name evidence="8" type="ORF">A3B30_00545</name>
</gene>
<keyword evidence="7" id="KW-0139">CF(1)</keyword>
<evidence type="ECO:0000256" key="1">
    <source>
        <dbReference type="ARBA" id="ARBA00004370"/>
    </source>
</evidence>
<dbReference type="PANTHER" id="PTHR11910">
    <property type="entry name" value="ATP SYNTHASE DELTA CHAIN"/>
    <property type="match status" value="1"/>
</dbReference>
<keyword evidence="5 7" id="KW-0472">Membrane</keyword>
<dbReference type="STRING" id="1798551.A3B30_00545"/>
<reference evidence="8 9" key="1">
    <citation type="journal article" date="2016" name="Nat. Commun.">
        <title>Thousands of microbial genomes shed light on interconnected biogeochemical processes in an aquifer system.</title>
        <authorList>
            <person name="Anantharaman K."/>
            <person name="Brown C.T."/>
            <person name="Hug L.A."/>
            <person name="Sharon I."/>
            <person name="Castelle C.J."/>
            <person name="Probst A.J."/>
            <person name="Thomas B.C."/>
            <person name="Singh A."/>
            <person name="Wilkins M.J."/>
            <person name="Karaoz U."/>
            <person name="Brodie E.L."/>
            <person name="Williams K.H."/>
            <person name="Hubbard S.S."/>
            <person name="Banfield J.F."/>
        </authorList>
    </citation>
    <scope>NUCLEOTIDE SEQUENCE [LARGE SCALE GENOMIC DNA]</scope>
</reference>
<dbReference type="EMBL" id="MHKM01000048">
    <property type="protein sequence ID" value="OGY90333.1"/>
    <property type="molecule type" value="Genomic_DNA"/>
</dbReference>
<dbReference type="AlphaFoldDB" id="A0A1G2BMF4"/>
<dbReference type="GO" id="GO:0045259">
    <property type="term" value="C:proton-transporting ATP synthase complex"/>
    <property type="evidence" value="ECO:0007669"/>
    <property type="project" value="UniProtKB-KW"/>
</dbReference>
<keyword evidence="2 7" id="KW-0813">Transport</keyword>
<comment type="caution">
    <text evidence="8">The sequence shown here is derived from an EMBL/GenBank/DDBJ whole genome shotgun (WGS) entry which is preliminary data.</text>
</comment>
<comment type="function">
    <text evidence="7">This protein is part of the stalk that links CF(0) to CF(1). It either transmits conformational changes from CF(0) to CF(1) or is implicated in proton conduction.</text>
</comment>
<keyword evidence="7" id="KW-1003">Cell membrane</keyword>
<evidence type="ECO:0000256" key="2">
    <source>
        <dbReference type="ARBA" id="ARBA00022448"/>
    </source>
</evidence>
<evidence type="ECO:0000256" key="7">
    <source>
        <dbReference type="HAMAP-Rule" id="MF_01416"/>
    </source>
</evidence>
<evidence type="ECO:0000313" key="9">
    <source>
        <dbReference type="Proteomes" id="UP000178248"/>
    </source>
</evidence>